<evidence type="ECO:0000256" key="1">
    <source>
        <dbReference type="SAM" id="MobiDB-lite"/>
    </source>
</evidence>
<proteinExistence type="predicted"/>
<protein>
    <submittedName>
        <fullName evidence="2">Uncharacterized protein</fullName>
    </submittedName>
</protein>
<dbReference type="EMBL" id="JBBPBN010000086">
    <property type="protein sequence ID" value="KAK8981993.1"/>
    <property type="molecule type" value="Genomic_DNA"/>
</dbReference>
<reference evidence="2 3" key="1">
    <citation type="journal article" date="2024" name="G3 (Bethesda)">
        <title>Genome assembly of Hibiscus sabdariffa L. provides insights into metabolisms of medicinal natural products.</title>
        <authorList>
            <person name="Kim T."/>
        </authorList>
    </citation>
    <scope>NUCLEOTIDE SEQUENCE [LARGE SCALE GENOMIC DNA]</scope>
    <source>
        <strain evidence="2">TK-2024</strain>
        <tissue evidence="2">Old leaves</tissue>
    </source>
</reference>
<organism evidence="2 3">
    <name type="scientific">Hibiscus sabdariffa</name>
    <name type="common">roselle</name>
    <dbReference type="NCBI Taxonomy" id="183260"/>
    <lineage>
        <taxon>Eukaryota</taxon>
        <taxon>Viridiplantae</taxon>
        <taxon>Streptophyta</taxon>
        <taxon>Embryophyta</taxon>
        <taxon>Tracheophyta</taxon>
        <taxon>Spermatophyta</taxon>
        <taxon>Magnoliopsida</taxon>
        <taxon>eudicotyledons</taxon>
        <taxon>Gunneridae</taxon>
        <taxon>Pentapetalae</taxon>
        <taxon>rosids</taxon>
        <taxon>malvids</taxon>
        <taxon>Malvales</taxon>
        <taxon>Malvaceae</taxon>
        <taxon>Malvoideae</taxon>
        <taxon>Hibiscus</taxon>
    </lineage>
</organism>
<evidence type="ECO:0000313" key="2">
    <source>
        <dbReference type="EMBL" id="KAK8981993.1"/>
    </source>
</evidence>
<accession>A0ABR2P130</accession>
<comment type="caution">
    <text evidence="2">The sequence shown here is derived from an EMBL/GenBank/DDBJ whole genome shotgun (WGS) entry which is preliminary data.</text>
</comment>
<evidence type="ECO:0000313" key="3">
    <source>
        <dbReference type="Proteomes" id="UP001396334"/>
    </source>
</evidence>
<dbReference type="Proteomes" id="UP001396334">
    <property type="component" value="Unassembled WGS sequence"/>
</dbReference>
<gene>
    <name evidence="2" type="ORF">V6N11_037176</name>
</gene>
<feature type="compositionally biased region" description="Polar residues" evidence="1">
    <location>
        <begin position="104"/>
        <end position="137"/>
    </location>
</feature>
<sequence length="183" mass="19851">MERYPPRRQYSYPYSHGCPPPNQGPYAPPPYAAAAAVPYAYPPAAATALPYPTPSPALCYPIPFQHPYPVLPKPILRHQATFPYPSAYPYPHPHCSPPEVSPPYIQSGQSSPEIKSESPGQDNFISHTRQHSASSLGANTDCSYPPLDEGLSKVKPLSGCETFPDVGGYIVGSFLGIQENLTI</sequence>
<keyword evidence="3" id="KW-1185">Reference proteome</keyword>
<name>A0ABR2P130_9ROSI</name>
<feature type="region of interest" description="Disordered" evidence="1">
    <location>
        <begin position="99"/>
        <end position="137"/>
    </location>
</feature>